<organism evidence="4 5">
    <name type="scientific">Gordonibacter massiliensis</name>
    <name type="common">ex Traore et al. 2017</name>
    <dbReference type="NCBI Taxonomy" id="1841863"/>
    <lineage>
        <taxon>Bacteria</taxon>
        <taxon>Bacillati</taxon>
        <taxon>Actinomycetota</taxon>
        <taxon>Coriobacteriia</taxon>
        <taxon>Eggerthellales</taxon>
        <taxon>Eggerthellaceae</taxon>
        <taxon>Gordonibacter</taxon>
    </lineage>
</organism>
<feature type="compositionally biased region" description="Basic and acidic residues" evidence="1">
    <location>
        <begin position="221"/>
        <end position="233"/>
    </location>
</feature>
<dbReference type="Pfam" id="PF16976">
    <property type="entry name" value="RcpC"/>
    <property type="match status" value="1"/>
</dbReference>
<feature type="domain" description="SAF" evidence="3">
    <location>
        <begin position="48"/>
        <end position="110"/>
    </location>
</feature>
<proteinExistence type="predicted"/>
<dbReference type="Pfam" id="PF08666">
    <property type="entry name" value="SAF"/>
    <property type="match status" value="1"/>
</dbReference>
<feature type="region of interest" description="Disordered" evidence="1">
    <location>
        <begin position="210"/>
        <end position="233"/>
    </location>
</feature>
<dbReference type="InterPro" id="IPR031571">
    <property type="entry name" value="RcpC_dom"/>
</dbReference>
<evidence type="ECO:0000259" key="3">
    <source>
        <dbReference type="SMART" id="SM00858"/>
    </source>
</evidence>
<dbReference type="Proteomes" id="UP000587396">
    <property type="component" value="Unassembled WGS sequence"/>
</dbReference>
<sequence>MKRRKTTIAGIACGVLCAACVFAYVQSVRGDAEAARAEALSRYGGEQVEVCVARRDVAAGEKVDAAAIETKLWVADLLPADAARAASDVVGRTATSSILAGEVVSLKRFGEASATVDVPAGLAALSVPAKTVQAVGGALAPGARADLYASGDTSTAVVARDVLVLATSSSAADGAASADVTWVTVAVEPESVQEIIAASRKAELYFALPAADGGSGGSGKAESRADAGAEGSR</sequence>
<dbReference type="EMBL" id="JACMSE010000001">
    <property type="protein sequence ID" value="MBC2888236.1"/>
    <property type="molecule type" value="Genomic_DNA"/>
</dbReference>
<evidence type="ECO:0000313" key="5">
    <source>
        <dbReference type="Proteomes" id="UP000587396"/>
    </source>
</evidence>
<keyword evidence="5" id="KW-1185">Reference proteome</keyword>
<gene>
    <name evidence="4" type="primary">cpaB</name>
    <name evidence="4" type="ORF">H7313_02575</name>
</gene>
<evidence type="ECO:0000256" key="1">
    <source>
        <dbReference type="SAM" id="MobiDB-lite"/>
    </source>
</evidence>
<comment type="caution">
    <text evidence="4">The sequence shown here is derived from an EMBL/GenBank/DDBJ whole genome shotgun (WGS) entry which is preliminary data.</text>
</comment>
<evidence type="ECO:0000313" key="4">
    <source>
        <dbReference type="EMBL" id="MBC2888236.1"/>
    </source>
</evidence>
<protein>
    <submittedName>
        <fullName evidence="4">Flp pilus assembly protein CpaB</fullName>
    </submittedName>
</protein>
<dbReference type="RefSeq" id="WP_185904198.1">
    <property type="nucleotide sequence ID" value="NZ_JACMSE010000001.1"/>
</dbReference>
<feature type="chain" id="PRO_5038822723" evidence="2">
    <location>
        <begin position="24"/>
        <end position="233"/>
    </location>
</feature>
<reference evidence="4 5" key="1">
    <citation type="submission" date="2020-08" db="EMBL/GenBank/DDBJ databases">
        <authorList>
            <person name="Liu C."/>
            <person name="Sun Q."/>
        </authorList>
    </citation>
    <scope>NUCLEOTIDE SEQUENCE [LARGE SCALE GENOMIC DNA]</scope>
    <source>
        <strain evidence="4 5">N22</strain>
    </source>
</reference>
<accession>A0A842JBM1</accession>
<dbReference type="SMART" id="SM00858">
    <property type="entry name" value="SAF"/>
    <property type="match status" value="1"/>
</dbReference>
<dbReference type="InterPro" id="IPR013974">
    <property type="entry name" value="SAF"/>
</dbReference>
<evidence type="ECO:0000256" key="2">
    <source>
        <dbReference type="SAM" id="SignalP"/>
    </source>
</evidence>
<dbReference type="CDD" id="cd11614">
    <property type="entry name" value="SAF_CpaB_FlgA_like"/>
    <property type="match status" value="1"/>
</dbReference>
<dbReference type="AlphaFoldDB" id="A0A842JBM1"/>
<name>A0A842JBM1_9ACTN</name>
<dbReference type="InterPro" id="IPR017592">
    <property type="entry name" value="Pilus_assmbl_Flp-typ_CpaB"/>
</dbReference>
<keyword evidence="2" id="KW-0732">Signal</keyword>
<feature type="signal peptide" evidence="2">
    <location>
        <begin position="1"/>
        <end position="23"/>
    </location>
</feature>
<dbReference type="NCBIfam" id="TIGR03177">
    <property type="entry name" value="pilus_cpaB"/>
    <property type="match status" value="1"/>
</dbReference>